<organism evidence="2">
    <name type="scientific">marine metagenome</name>
    <dbReference type="NCBI Taxonomy" id="408172"/>
    <lineage>
        <taxon>unclassified sequences</taxon>
        <taxon>metagenomes</taxon>
        <taxon>ecological metagenomes</taxon>
    </lineage>
</organism>
<reference evidence="2" key="1">
    <citation type="submission" date="2018-05" db="EMBL/GenBank/DDBJ databases">
        <authorList>
            <person name="Lanie J.A."/>
            <person name="Ng W.-L."/>
            <person name="Kazmierczak K.M."/>
            <person name="Andrzejewski T.M."/>
            <person name="Davidsen T.M."/>
            <person name="Wayne K.J."/>
            <person name="Tettelin H."/>
            <person name="Glass J.I."/>
            <person name="Rusch D."/>
            <person name="Podicherti R."/>
            <person name="Tsui H.-C.T."/>
            <person name="Winkler M.E."/>
        </authorList>
    </citation>
    <scope>NUCLEOTIDE SEQUENCE</scope>
</reference>
<evidence type="ECO:0000313" key="2">
    <source>
        <dbReference type="EMBL" id="SVA55961.1"/>
    </source>
</evidence>
<proteinExistence type="predicted"/>
<gene>
    <name evidence="2" type="ORF">METZ01_LOCUS108815</name>
</gene>
<keyword evidence="1" id="KW-1133">Transmembrane helix</keyword>
<dbReference type="InterPro" id="IPR019734">
    <property type="entry name" value="TPR_rpt"/>
</dbReference>
<dbReference type="AlphaFoldDB" id="A0A381WUK5"/>
<protein>
    <submittedName>
        <fullName evidence="2">Uncharacterized protein</fullName>
    </submittedName>
</protein>
<dbReference type="EMBL" id="UINC01012871">
    <property type="protein sequence ID" value="SVA55961.1"/>
    <property type="molecule type" value="Genomic_DNA"/>
</dbReference>
<name>A0A381WUK5_9ZZZZ</name>
<feature type="transmembrane region" description="Helical" evidence="1">
    <location>
        <begin position="35"/>
        <end position="52"/>
    </location>
</feature>
<feature type="transmembrane region" description="Helical" evidence="1">
    <location>
        <begin position="6"/>
        <end position="23"/>
    </location>
</feature>
<keyword evidence="1" id="KW-0812">Transmembrane</keyword>
<keyword evidence="1" id="KW-0472">Membrane</keyword>
<dbReference type="SUPFAM" id="SSF48452">
    <property type="entry name" value="TPR-like"/>
    <property type="match status" value="1"/>
</dbReference>
<dbReference type="InterPro" id="IPR011990">
    <property type="entry name" value="TPR-like_helical_dom_sf"/>
</dbReference>
<dbReference type="PROSITE" id="PS50005">
    <property type="entry name" value="TPR"/>
    <property type="match status" value="1"/>
</dbReference>
<dbReference type="Gene3D" id="1.25.40.10">
    <property type="entry name" value="Tetratricopeptide repeat domain"/>
    <property type="match status" value="1"/>
</dbReference>
<evidence type="ECO:0000256" key="1">
    <source>
        <dbReference type="SAM" id="Phobius"/>
    </source>
</evidence>
<accession>A0A381WUK5</accession>
<sequence length="215" mass="24553">MKAEFLIILLVFSVVLTAVFLPLTKTYKNQSRRVISLIFAIALFSAFLFLNYTNVSNYNWNKGFEQQDIENVLMELDDHIVKNPLDLKALKLAGGAYLAMENYDKAYAYYQRAYQLTLDTDIEVIMGLIESGLMDQTGQLTEDPEILIKQAIQLEPDNPQALWFGGLIALGNQDNDLAIQRWSRLSENPEVSSQMQNSINSQLEQLKLMQSLFEE</sequence>